<comment type="caution">
    <text evidence="1">The sequence shown here is derived from an EMBL/GenBank/DDBJ whole genome shotgun (WGS) entry which is preliminary data.</text>
</comment>
<organism evidence="1 2">
    <name type="scientific">Brassica cretica</name>
    <name type="common">Mustard</name>
    <dbReference type="NCBI Taxonomy" id="69181"/>
    <lineage>
        <taxon>Eukaryota</taxon>
        <taxon>Viridiplantae</taxon>
        <taxon>Streptophyta</taxon>
        <taxon>Embryophyta</taxon>
        <taxon>Tracheophyta</taxon>
        <taxon>Spermatophyta</taxon>
        <taxon>Magnoliopsida</taxon>
        <taxon>eudicotyledons</taxon>
        <taxon>Gunneridae</taxon>
        <taxon>Pentapetalae</taxon>
        <taxon>rosids</taxon>
        <taxon>malvids</taxon>
        <taxon>Brassicales</taxon>
        <taxon>Brassicaceae</taxon>
        <taxon>Brassiceae</taxon>
        <taxon>Brassica</taxon>
    </lineage>
</organism>
<evidence type="ECO:0000313" key="2">
    <source>
        <dbReference type="Proteomes" id="UP000712281"/>
    </source>
</evidence>
<sequence length="220" mass="24995">MSQRLSLPCGLVKDGPSDNVQVHPNQMDAWGKDKDACGTFRMNVELVGEDELWYGQFGRLVVVPTEVPIRTHAGRLGQSDRYGRMNEPQSNCSERPDFHDGWLQWTDPRTEAHPESCLKLRLCSLCQVSTAIATHPFCAPDLWLATLCLKVLIGVFFPFRRNHPSLFLPPVYLFDSTSSPPPFIRDLQHLRLSCLCVLKRDPILLLKRQVHMPTYQNSGP</sequence>
<dbReference type="AlphaFoldDB" id="A0A8S9KLJ7"/>
<dbReference type="EMBL" id="QGKW02000717">
    <property type="protein sequence ID" value="KAF2595624.1"/>
    <property type="molecule type" value="Genomic_DNA"/>
</dbReference>
<name>A0A8S9KLJ7_BRACR</name>
<protein>
    <submittedName>
        <fullName evidence="1">Uncharacterized protein</fullName>
    </submittedName>
</protein>
<dbReference type="Proteomes" id="UP000712281">
    <property type="component" value="Unassembled WGS sequence"/>
</dbReference>
<accession>A0A8S9KLJ7</accession>
<evidence type="ECO:0000313" key="1">
    <source>
        <dbReference type="EMBL" id="KAF2595624.1"/>
    </source>
</evidence>
<reference evidence="1" key="1">
    <citation type="submission" date="2019-12" db="EMBL/GenBank/DDBJ databases">
        <title>Genome sequencing and annotation of Brassica cretica.</title>
        <authorList>
            <person name="Studholme D.J."/>
            <person name="Sarris P.F."/>
        </authorList>
    </citation>
    <scope>NUCLEOTIDE SEQUENCE</scope>
    <source>
        <strain evidence="1">PFS-001/15</strain>
        <tissue evidence="1">Leaf</tissue>
    </source>
</reference>
<proteinExistence type="predicted"/>
<gene>
    <name evidence="1" type="ORF">F2Q68_00007501</name>
</gene>